<dbReference type="PROSITE" id="PS01224">
    <property type="entry name" value="ARGC"/>
    <property type="match status" value="1"/>
</dbReference>
<dbReference type="InterPro" id="IPR023013">
    <property type="entry name" value="AGPR_AS"/>
</dbReference>
<evidence type="ECO:0000256" key="5">
    <source>
        <dbReference type="HAMAP-Rule" id="MF_00150"/>
    </source>
</evidence>
<dbReference type="GO" id="GO:0051287">
    <property type="term" value="F:NAD binding"/>
    <property type="evidence" value="ECO:0007669"/>
    <property type="project" value="InterPro"/>
</dbReference>
<keyword evidence="9" id="KW-1185">Reference proteome</keyword>
<protein>
    <recommendedName>
        <fullName evidence="5">N-acetyl-gamma-glutamyl-phosphate reductase</fullName>
        <shortName evidence="5">AGPR</shortName>
        <ecNumber evidence="5">1.2.1.38</ecNumber>
    </recommendedName>
    <alternativeName>
        <fullName evidence="5">N-acetyl-glutamate semialdehyde dehydrogenase</fullName>
        <shortName evidence="5">NAGSA dehydrogenase</shortName>
    </alternativeName>
</protein>
<dbReference type="GO" id="GO:0005737">
    <property type="term" value="C:cytoplasm"/>
    <property type="evidence" value="ECO:0007669"/>
    <property type="project" value="UniProtKB-SubCell"/>
</dbReference>
<organism evidence="8 9">
    <name type="scientific">Sulfurimonas hongkongensis</name>
    <dbReference type="NCBI Taxonomy" id="1172190"/>
    <lineage>
        <taxon>Bacteria</taxon>
        <taxon>Pseudomonadati</taxon>
        <taxon>Campylobacterota</taxon>
        <taxon>Epsilonproteobacteria</taxon>
        <taxon>Campylobacterales</taxon>
        <taxon>Sulfurimonadaceae</taxon>
        <taxon>Sulfurimonas</taxon>
    </lineage>
</organism>
<evidence type="ECO:0000256" key="2">
    <source>
        <dbReference type="ARBA" id="ARBA00022605"/>
    </source>
</evidence>
<keyword evidence="5" id="KW-0963">Cytoplasm</keyword>
<dbReference type="CDD" id="cd23934">
    <property type="entry name" value="AGPR_1_C"/>
    <property type="match status" value="1"/>
</dbReference>
<feature type="domain" description="Semialdehyde dehydrogenase NAD-binding" evidence="7">
    <location>
        <begin position="5"/>
        <end position="141"/>
    </location>
</feature>
<keyword evidence="1 5" id="KW-0055">Arginine biosynthesis</keyword>
<feature type="active site" evidence="5 6">
    <location>
        <position position="149"/>
    </location>
</feature>
<dbReference type="InterPro" id="IPR058924">
    <property type="entry name" value="AGPR_dimerisation_dom"/>
</dbReference>
<dbReference type="GO" id="GO:0070401">
    <property type="term" value="F:NADP+ binding"/>
    <property type="evidence" value="ECO:0007669"/>
    <property type="project" value="InterPro"/>
</dbReference>
<name>T0KSC6_9BACT</name>
<evidence type="ECO:0000256" key="3">
    <source>
        <dbReference type="ARBA" id="ARBA00022857"/>
    </source>
</evidence>
<evidence type="ECO:0000256" key="4">
    <source>
        <dbReference type="ARBA" id="ARBA00023002"/>
    </source>
</evidence>
<comment type="subcellular location">
    <subcellularLocation>
        <location evidence="5">Cytoplasm</location>
    </subcellularLocation>
</comment>
<dbReference type="Pfam" id="PF01118">
    <property type="entry name" value="Semialdhyde_dh"/>
    <property type="match status" value="1"/>
</dbReference>
<dbReference type="SUPFAM" id="SSF51735">
    <property type="entry name" value="NAD(P)-binding Rossmann-fold domains"/>
    <property type="match status" value="1"/>
</dbReference>
<dbReference type="STRING" id="1172190.M947_04830"/>
<dbReference type="InterPro" id="IPR000534">
    <property type="entry name" value="Semialdehyde_DH_NAD-bd"/>
</dbReference>
<keyword evidence="3 5" id="KW-0521">NADP</keyword>
<dbReference type="NCBIfam" id="TIGR01850">
    <property type="entry name" value="argC"/>
    <property type="match status" value="1"/>
</dbReference>
<dbReference type="PANTHER" id="PTHR32338">
    <property type="entry name" value="N-ACETYL-GAMMA-GLUTAMYL-PHOSPHATE REDUCTASE, CHLOROPLASTIC-RELATED-RELATED"/>
    <property type="match status" value="1"/>
</dbReference>
<comment type="pathway">
    <text evidence="5">Amino-acid biosynthesis; L-arginine biosynthesis; N(2)-acetyl-L-ornithine from L-glutamate: step 3/4.</text>
</comment>
<comment type="caution">
    <text evidence="8">The sequence shown here is derived from an EMBL/GenBank/DDBJ whole genome shotgun (WGS) entry which is preliminary data.</text>
</comment>
<keyword evidence="2 5" id="KW-0028">Amino-acid biosynthesis</keyword>
<dbReference type="PANTHER" id="PTHR32338:SF10">
    <property type="entry name" value="N-ACETYL-GAMMA-GLUTAMYL-PHOSPHATE REDUCTASE, CHLOROPLASTIC-RELATED"/>
    <property type="match status" value="1"/>
</dbReference>
<evidence type="ECO:0000259" key="7">
    <source>
        <dbReference type="SMART" id="SM00859"/>
    </source>
</evidence>
<dbReference type="InterPro" id="IPR050085">
    <property type="entry name" value="AGPR"/>
</dbReference>
<dbReference type="PATRIC" id="fig|1172190.3.peg.943"/>
<dbReference type="AlphaFoldDB" id="T0KSC6"/>
<dbReference type="SMART" id="SM00859">
    <property type="entry name" value="Semialdhyde_dh"/>
    <property type="match status" value="1"/>
</dbReference>
<dbReference type="RefSeq" id="WP_021287237.1">
    <property type="nucleotide sequence ID" value="NZ_AUPZ01000005.1"/>
</dbReference>
<dbReference type="GO" id="GO:0006526">
    <property type="term" value="P:L-arginine biosynthetic process"/>
    <property type="evidence" value="ECO:0007669"/>
    <property type="project" value="UniProtKB-UniRule"/>
</dbReference>
<dbReference type="eggNOG" id="COG0002">
    <property type="taxonomic scope" value="Bacteria"/>
</dbReference>
<dbReference type="Proteomes" id="UP000015520">
    <property type="component" value="Unassembled WGS sequence"/>
</dbReference>
<evidence type="ECO:0000256" key="1">
    <source>
        <dbReference type="ARBA" id="ARBA00022571"/>
    </source>
</evidence>
<comment type="catalytic activity">
    <reaction evidence="5">
        <text>N-acetyl-L-glutamate 5-semialdehyde + phosphate + NADP(+) = N-acetyl-L-glutamyl 5-phosphate + NADPH + H(+)</text>
        <dbReference type="Rhea" id="RHEA:21588"/>
        <dbReference type="ChEBI" id="CHEBI:15378"/>
        <dbReference type="ChEBI" id="CHEBI:29123"/>
        <dbReference type="ChEBI" id="CHEBI:43474"/>
        <dbReference type="ChEBI" id="CHEBI:57783"/>
        <dbReference type="ChEBI" id="CHEBI:57936"/>
        <dbReference type="ChEBI" id="CHEBI:58349"/>
        <dbReference type="EC" id="1.2.1.38"/>
    </reaction>
</comment>
<reference evidence="8 9" key="1">
    <citation type="submission" date="2013-07" db="EMBL/GenBank/DDBJ databases">
        <title>Sulfurimonas hongkongensis AST-10 Genome Sequencing.</title>
        <authorList>
            <person name="Cai L."/>
            <person name="Zhang T."/>
        </authorList>
    </citation>
    <scope>NUCLEOTIDE SEQUENCE [LARGE SCALE GENOMIC DNA]</scope>
    <source>
        <strain evidence="8 9">AST-10</strain>
    </source>
</reference>
<dbReference type="OrthoDB" id="9801289at2"/>
<dbReference type="EC" id="1.2.1.38" evidence="5"/>
<dbReference type="Pfam" id="PF22698">
    <property type="entry name" value="Semialdhyde_dhC_1"/>
    <property type="match status" value="1"/>
</dbReference>
<dbReference type="InterPro" id="IPR036291">
    <property type="entry name" value="NAD(P)-bd_dom_sf"/>
</dbReference>
<dbReference type="InterPro" id="IPR000706">
    <property type="entry name" value="AGPR_type-1"/>
</dbReference>
<evidence type="ECO:0000313" key="9">
    <source>
        <dbReference type="Proteomes" id="UP000015520"/>
    </source>
</evidence>
<comment type="function">
    <text evidence="5">Catalyzes the NADPH-dependent reduction of N-acetyl-5-glutamyl phosphate to yield N-acetyl-L-glutamate 5-semialdehyde.</text>
</comment>
<dbReference type="Gene3D" id="3.30.360.10">
    <property type="entry name" value="Dihydrodipicolinate Reductase, domain 2"/>
    <property type="match status" value="1"/>
</dbReference>
<dbReference type="CDD" id="cd17895">
    <property type="entry name" value="AGPR_1_N"/>
    <property type="match status" value="1"/>
</dbReference>
<dbReference type="SUPFAM" id="SSF55347">
    <property type="entry name" value="Glyceraldehyde-3-phosphate dehydrogenase-like, C-terminal domain"/>
    <property type="match status" value="1"/>
</dbReference>
<keyword evidence="4 5" id="KW-0560">Oxidoreductase</keyword>
<sequence length="340" mass="37529">MNVTRVGVIGASGYTGLELIKILLNHPYFKLSYLANSEGNISLDELHPSLKNVCDMQVQKVDVDDVASSCELVFLALPHKTAMEFVKPLIAKGLKVVDLSADYRLSLEAYEEFYTTHTDKKNLEHVVYGLPEMFRDKIKSASLVANPGCFPTCALLGLLPFMSKRVPNTPIIIDAKTGVSGAGKKLSDVTHFVNVNDNLFAYNPLTHRHAPEIAQKLGVSFDEVNFVPHLIPLTRGMISSIYIQVQKDIDAFSILKEFYKDEPFVRISKNPVDMKNVAGTNFCDIYVKQNRTSLEKGNIVFISSAIDNLLRGASSQAVVNANLMMGLDESCGIPNIAYVP</sequence>
<gene>
    <name evidence="5" type="primary">argC</name>
    <name evidence="8" type="ORF">M947_04830</name>
</gene>
<proteinExistence type="inferred from homology"/>
<accession>T0KSC6</accession>
<comment type="similarity">
    <text evidence="5">Belongs to the NAGSA dehydrogenase family. Type 1 subfamily.</text>
</comment>
<evidence type="ECO:0000256" key="6">
    <source>
        <dbReference type="PROSITE-ProRule" id="PRU10010"/>
    </source>
</evidence>
<dbReference type="GO" id="GO:0003942">
    <property type="term" value="F:N-acetyl-gamma-glutamyl-phosphate reductase activity"/>
    <property type="evidence" value="ECO:0007669"/>
    <property type="project" value="UniProtKB-UniRule"/>
</dbReference>
<dbReference type="HAMAP" id="MF_00150">
    <property type="entry name" value="ArgC_type1"/>
    <property type="match status" value="1"/>
</dbReference>
<dbReference type="UniPathway" id="UPA00068">
    <property type="reaction ID" value="UER00108"/>
</dbReference>
<dbReference type="EMBL" id="AUPZ01000005">
    <property type="protein sequence ID" value="EQB39909.1"/>
    <property type="molecule type" value="Genomic_DNA"/>
</dbReference>
<evidence type="ECO:0000313" key="8">
    <source>
        <dbReference type="EMBL" id="EQB39909.1"/>
    </source>
</evidence>
<dbReference type="Gene3D" id="3.40.50.720">
    <property type="entry name" value="NAD(P)-binding Rossmann-like Domain"/>
    <property type="match status" value="1"/>
</dbReference>